<evidence type="ECO:0000256" key="1">
    <source>
        <dbReference type="SAM" id="Coils"/>
    </source>
</evidence>
<evidence type="ECO:0000313" key="5">
    <source>
        <dbReference type="WBParaSite" id="SRAE_X000235100.1"/>
    </source>
</evidence>
<dbReference type="GeneID" id="36385429"/>
<dbReference type="WBParaSite" id="SRAE_X000235100.1">
    <property type="protein sequence ID" value="SRAE_X000235100.1"/>
    <property type="gene ID" value="WBGene00267935"/>
</dbReference>
<reference evidence="5" key="3">
    <citation type="submission" date="2020-12" db="UniProtKB">
        <authorList>
            <consortium name="WormBaseParasite"/>
        </authorList>
    </citation>
    <scope>IDENTIFICATION</scope>
</reference>
<proteinExistence type="predicted"/>
<keyword evidence="4" id="KW-1185">Reference proteome</keyword>
<dbReference type="WormBase" id="SRAE_X000235100">
    <property type="protein sequence ID" value="SRP01334"/>
    <property type="gene ID" value="WBGene00267935"/>
</dbReference>
<name>A0A090KT77_STRRB</name>
<reference evidence="3" key="2">
    <citation type="submission" date="2014-09" db="EMBL/GenBank/DDBJ databases">
        <authorList>
            <person name="Aslett A.Martin."/>
        </authorList>
    </citation>
    <scope>NUCLEOTIDE SEQUENCE</scope>
    <source>
        <strain evidence="3">ED321 Heterogonic</strain>
    </source>
</reference>
<protein>
    <submittedName>
        <fullName evidence="3 5">Uncharacterized protein</fullName>
    </submittedName>
</protein>
<gene>
    <name evidence="3 5 6" type="ORF">SRAE_X000235100</name>
</gene>
<evidence type="ECO:0000313" key="4">
    <source>
        <dbReference type="Proteomes" id="UP000035682"/>
    </source>
</evidence>
<dbReference type="AlphaFoldDB" id="A0A090KT77"/>
<evidence type="ECO:0000313" key="3">
    <source>
        <dbReference type="EMBL" id="CEF60616.1"/>
    </source>
</evidence>
<feature type="compositionally biased region" description="Polar residues" evidence="2">
    <location>
        <begin position="24"/>
        <end position="39"/>
    </location>
</feature>
<dbReference type="RefSeq" id="XP_024499825.1">
    <property type="nucleotide sequence ID" value="XM_024645554.1"/>
</dbReference>
<keyword evidence="1" id="KW-0175">Coiled coil</keyword>
<dbReference type="EMBL" id="LN609400">
    <property type="protein sequence ID" value="CEF60616.1"/>
    <property type="molecule type" value="Genomic_DNA"/>
</dbReference>
<sequence>MRGLSGILLNDKKIPTIREDNQNSEKSTSGNSDCEISYTEESTSNLSEYEEEFKNVCDKIQILMNEIIALKRRIENREQKMEMCCEKLELFEQEGYDICEFEEIRTYRMQNKMKNIDNALDKIENQLENFLMYNQQ</sequence>
<dbReference type="CTD" id="36385429"/>
<dbReference type="Proteomes" id="UP000035682">
    <property type="component" value="Unplaced"/>
</dbReference>
<reference evidence="4" key="1">
    <citation type="submission" date="2014-09" db="EMBL/GenBank/DDBJ databases">
        <authorList>
            <person name="Martin A.A."/>
        </authorList>
    </citation>
    <scope>NUCLEOTIDE SEQUENCE</scope>
    <source>
        <strain evidence="4">ED321</strain>
    </source>
</reference>
<evidence type="ECO:0000313" key="6">
    <source>
        <dbReference type="WormBase" id="SRAE_X000235100"/>
    </source>
</evidence>
<feature type="coiled-coil region" evidence="1">
    <location>
        <begin position="46"/>
        <end position="129"/>
    </location>
</feature>
<organism evidence="3">
    <name type="scientific">Strongyloides ratti</name>
    <name type="common">Parasitic roundworm</name>
    <dbReference type="NCBI Taxonomy" id="34506"/>
    <lineage>
        <taxon>Eukaryota</taxon>
        <taxon>Metazoa</taxon>
        <taxon>Ecdysozoa</taxon>
        <taxon>Nematoda</taxon>
        <taxon>Chromadorea</taxon>
        <taxon>Rhabditida</taxon>
        <taxon>Tylenchina</taxon>
        <taxon>Panagrolaimomorpha</taxon>
        <taxon>Strongyloidoidea</taxon>
        <taxon>Strongyloididae</taxon>
        <taxon>Strongyloides</taxon>
    </lineage>
</organism>
<accession>A0A090KT77</accession>
<evidence type="ECO:0000256" key="2">
    <source>
        <dbReference type="SAM" id="MobiDB-lite"/>
    </source>
</evidence>
<feature type="region of interest" description="Disordered" evidence="2">
    <location>
        <begin position="15"/>
        <end position="39"/>
    </location>
</feature>